<sequence>MTARGQVSGQTLTARQERLSQVIAGLGSVAVSFSGGVDSSYLLAVCIDVLGPEQVLAVTVDSPFMPRAELARAKEVAHSLGAQHLVVALDELAMPEIAENPPRRCYFCKRARFAALDATVRDAQRADNICLLHGENADDRLDYRPGSVAARELGVRAPLAEAGLTKAEIRELSRRRGLATWNQPAAACLATRFPYGTSLTREG</sequence>
<comment type="caution">
    <text evidence="2">The sequence shown here is derived from an EMBL/GenBank/DDBJ whole genome shotgun (WGS) entry which is preliminary data.</text>
</comment>
<gene>
    <name evidence="2" type="ORF">S01H1_22123</name>
</gene>
<dbReference type="PANTHER" id="PTHR43169">
    <property type="entry name" value="EXSB FAMILY PROTEIN"/>
    <property type="match status" value="1"/>
</dbReference>
<reference evidence="2" key="1">
    <citation type="journal article" date="2014" name="Front. Microbiol.">
        <title>High frequency of phylogenetically diverse reductive dehalogenase-homologous genes in deep subseafloor sedimentary metagenomes.</title>
        <authorList>
            <person name="Kawai M."/>
            <person name="Futagami T."/>
            <person name="Toyoda A."/>
            <person name="Takaki Y."/>
            <person name="Nishi S."/>
            <person name="Hori S."/>
            <person name="Arai W."/>
            <person name="Tsubouchi T."/>
            <person name="Morono Y."/>
            <person name="Uchiyama I."/>
            <person name="Ito T."/>
            <person name="Fujiyama A."/>
            <person name="Inagaki F."/>
            <person name="Takami H."/>
        </authorList>
    </citation>
    <scope>NUCLEOTIDE SEQUENCE</scope>
    <source>
        <strain evidence="2">Expedition CK06-06</strain>
    </source>
</reference>
<protein>
    <recommendedName>
        <fullName evidence="1">NAD/GMP synthase domain-containing protein</fullName>
    </recommendedName>
</protein>
<dbReference type="GO" id="GO:0006163">
    <property type="term" value="P:purine nucleotide metabolic process"/>
    <property type="evidence" value="ECO:0007669"/>
    <property type="project" value="UniProtKB-ARBA"/>
</dbReference>
<dbReference type="InterPro" id="IPR014729">
    <property type="entry name" value="Rossmann-like_a/b/a_fold"/>
</dbReference>
<dbReference type="Pfam" id="PF02540">
    <property type="entry name" value="NAD_synthase"/>
    <property type="match status" value="1"/>
</dbReference>
<accession>X0U001</accession>
<dbReference type="Gene3D" id="3.40.50.620">
    <property type="entry name" value="HUPs"/>
    <property type="match status" value="1"/>
</dbReference>
<organism evidence="2">
    <name type="scientific">marine sediment metagenome</name>
    <dbReference type="NCBI Taxonomy" id="412755"/>
    <lineage>
        <taxon>unclassified sequences</taxon>
        <taxon>metagenomes</taxon>
        <taxon>ecological metagenomes</taxon>
    </lineage>
</organism>
<dbReference type="PANTHER" id="PTHR43169:SF2">
    <property type="entry name" value="NAD_GMP SYNTHASE DOMAIN-CONTAINING PROTEIN"/>
    <property type="match status" value="1"/>
</dbReference>
<evidence type="ECO:0000313" key="2">
    <source>
        <dbReference type="EMBL" id="GAF99138.1"/>
    </source>
</evidence>
<feature type="domain" description="NAD/GMP synthase" evidence="1">
    <location>
        <begin position="26"/>
        <end position="91"/>
    </location>
</feature>
<proteinExistence type="predicted"/>
<dbReference type="GO" id="GO:0016783">
    <property type="term" value="F:sulfurtransferase activity"/>
    <property type="evidence" value="ECO:0007669"/>
    <property type="project" value="InterPro"/>
</dbReference>
<dbReference type="InterPro" id="IPR052188">
    <property type="entry name" value="Ni-pincer_cofactor_biosynth"/>
</dbReference>
<dbReference type="CDD" id="cd01990">
    <property type="entry name" value="LarE-like"/>
    <property type="match status" value="1"/>
</dbReference>
<dbReference type="AlphaFoldDB" id="X0U001"/>
<dbReference type="InterPro" id="IPR022310">
    <property type="entry name" value="NAD/GMP_synthase"/>
</dbReference>
<dbReference type="InterPro" id="IPR005232">
    <property type="entry name" value="LarE"/>
</dbReference>
<name>X0U001_9ZZZZ</name>
<dbReference type="SUPFAM" id="SSF52402">
    <property type="entry name" value="Adenine nucleotide alpha hydrolases-like"/>
    <property type="match status" value="1"/>
</dbReference>
<evidence type="ECO:0000259" key="1">
    <source>
        <dbReference type="Pfam" id="PF02540"/>
    </source>
</evidence>
<dbReference type="EMBL" id="BARS01012417">
    <property type="protein sequence ID" value="GAF99138.1"/>
    <property type="molecule type" value="Genomic_DNA"/>
</dbReference>
<feature type="non-terminal residue" evidence="2">
    <location>
        <position position="203"/>
    </location>
</feature>